<comment type="caution">
    <text evidence="1">The sequence shown here is derived from an EMBL/GenBank/DDBJ whole genome shotgun (WGS) entry which is preliminary data.</text>
</comment>
<keyword evidence="2" id="KW-1185">Reference proteome</keyword>
<organism evidence="1 2">
    <name type="scientific">Mortierella polycephala</name>
    <dbReference type="NCBI Taxonomy" id="41804"/>
    <lineage>
        <taxon>Eukaryota</taxon>
        <taxon>Fungi</taxon>
        <taxon>Fungi incertae sedis</taxon>
        <taxon>Mucoromycota</taxon>
        <taxon>Mortierellomycotina</taxon>
        <taxon>Mortierellomycetes</taxon>
        <taxon>Mortierellales</taxon>
        <taxon>Mortierellaceae</taxon>
        <taxon>Mortierella</taxon>
    </lineage>
</organism>
<dbReference type="AlphaFoldDB" id="A0A9P6U7C0"/>
<proteinExistence type="predicted"/>
<accession>A0A9P6U7C0</accession>
<protein>
    <submittedName>
        <fullName evidence="1">Uncharacterized protein</fullName>
    </submittedName>
</protein>
<evidence type="ECO:0000313" key="1">
    <source>
        <dbReference type="EMBL" id="KAG0263699.1"/>
    </source>
</evidence>
<dbReference type="EMBL" id="JAAAJA010000068">
    <property type="protein sequence ID" value="KAG0263699.1"/>
    <property type="molecule type" value="Genomic_DNA"/>
</dbReference>
<gene>
    <name evidence="1" type="ORF">BG011_008302</name>
</gene>
<dbReference type="Proteomes" id="UP000726737">
    <property type="component" value="Unassembled WGS sequence"/>
</dbReference>
<name>A0A9P6U7C0_9FUNG</name>
<dbReference type="OrthoDB" id="2336608at2759"/>
<sequence length="143" mass="15889">MANPENVSQYYRKKLEQHELNPEEWAAVRSAVIKHTLIAAATTVTLGTSAFYYVGNLVGFSIGGAIAMESGMKTVEKRLQGSGSELLYLMDRYSKASLREKLGDRTGEDMSLYDISSSYAGDKPLTAPTMIRIREDSENKERN</sequence>
<reference evidence="1" key="1">
    <citation type="journal article" date="2020" name="Fungal Divers.">
        <title>Resolving the Mortierellaceae phylogeny through synthesis of multi-gene phylogenetics and phylogenomics.</title>
        <authorList>
            <person name="Vandepol N."/>
            <person name="Liber J."/>
            <person name="Desiro A."/>
            <person name="Na H."/>
            <person name="Kennedy M."/>
            <person name="Barry K."/>
            <person name="Grigoriev I.V."/>
            <person name="Miller A.N."/>
            <person name="O'Donnell K."/>
            <person name="Stajich J.E."/>
            <person name="Bonito G."/>
        </authorList>
    </citation>
    <scope>NUCLEOTIDE SEQUENCE</scope>
    <source>
        <strain evidence="1">KOD948</strain>
    </source>
</reference>
<evidence type="ECO:0000313" key="2">
    <source>
        <dbReference type="Proteomes" id="UP000726737"/>
    </source>
</evidence>